<accession>E9E4T2</accession>
<feature type="compositionally biased region" description="Polar residues" evidence="2">
    <location>
        <begin position="132"/>
        <end position="149"/>
    </location>
</feature>
<dbReference type="OrthoDB" id="5945798at2759"/>
<feature type="compositionally biased region" description="Basic and acidic residues" evidence="2">
    <location>
        <begin position="394"/>
        <end position="434"/>
    </location>
</feature>
<evidence type="ECO:0000313" key="3">
    <source>
        <dbReference type="EMBL" id="EFY89105.1"/>
    </source>
</evidence>
<feature type="compositionally biased region" description="Polar residues" evidence="2">
    <location>
        <begin position="194"/>
        <end position="204"/>
    </location>
</feature>
<dbReference type="EMBL" id="GL698503">
    <property type="protein sequence ID" value="EFY89105.1"/>
    <property type="molecule type" value="Genomic_DNA"/>
</dbReference>
<feature type="region of interest" description="Disordered" evidence="2">
    <location>
        <begin position="354"/>
        <end position="539"/>
    </location>
</feature>
<feature type="compositionally biased region" description="Low complexity" evidence="2">
    <location>
        <begin position="213"/>
        <end position="225"/>
    </location>
</feature>
<reference evidence="3 4" key="1">
    <citation type="journal article" date="2011" name="PLoS Genet.">
        <title>Genome sequencing and comparative transcriptomics of the model entomopathogenic fungi Metarhizium anisopliae and M. acridum.</title>
        <authorList>
            <person name="Gao Q."/>
            <person name="Jin K."/>
            <person name="Ying S.H."/>
            <person name="Zhang Y."/>
            <person name="Xiao G."/>
            <person name="Shang Y."/>
            <person name="Duan Z."/>
            <person name="Hu X."/>
            <person name="Xie X.Q."/>
            <person name="Zhou G."/>
            <person name="Peng G."/>
            <person name="Luo Z."/>
            <person name="Huang W."/>
            <person name="Wang B."/>
            <person name="Fang W."/>
            <person name="Wang S."/>
            <person name="Zhong Y."/>
            <person name="Ma L.J."/>
            <person name="St Leger R.J."/>
            <person name="Zhao G.P."/>
            <person name="Pei Y."/>
            <person name="Feng M.G."/>
            <person name="Xia Y."/>
            <person name="Wang C."/>
        </authorList>
    </citation>
    <scope>NUCLEOTIDE SEQUENCE [LARGE SCALE GENOMIC DNA]</scope>
    <source>
        <strain evidence="3 4">CQMa 102</strain>
    </source>
</reference>
<feature type="region of interest" description="Disordered" evidence="2">
    <location>
        <begin position="741"/>
        <end position="785"/>
    </location>
</feature>
<dbReference type="InParanoid" id="E9E4T2"/>
<feature type="region of interest" description="Disordered" evidence="2">
    <location>
        <begin position="685"/>
        <end position="706"/>
    </location>
</feature>
<feature type="compositionally biased region" description="Low complexity" evidence="2">
    <location>
        <begin position="750"/>
        <end position="765"/>
    </location>
</feature>
<evidence type="ECO:0000256" key="2">
    <source>
        <dbReference type="SAM" id="MobiDB-lite"/>
    </source>
</evidence>
<protein>
    <submittedName>
        <fullName evidence="3">Uncharacterized protein</fullName>
    </submittedName>
</protein>
<dbReference type="Proteomes" id="UP000002499">
    <property type="component" value="Unassembled WGS sequence"/>
</dbReference>
<name>E9E4T2_METAQ</name>
<dbReference type="AlphaFoldDB" id="E9E4T2"/>
<feature type="compositionally biased region" description="Basic and acidic residues" evidence="2">
    <location>
        <begin position="300"/>
        <end position="309"/>
    </location>
</feature>
<dbReference type="OMA" id="WEMLSSH"/>
<feature type="compositionally biased region" description="Polar residues" evidence="2">
    <location>
        <begin position="356"/>
        <end position="370"/>
    </location>
</feature>
<feature type="compositionally biased region" description="Basic and acidic residues" evidence="2">
    <location>
        <begin position="685"/>
        <end position="698"/>
    </location>
</feature>
<feature type="compositionally biased region" description="Polar residues" evidence="2">
    <location>
        <begin position="495"/>
        <end position="512"/>
    </location>
</feature>
<feature type="region of interest" description="Disordered" evidence="2">
    <location>
        <begin position="1"/>
        <end position="33"/>
    </location>
</feature>
<feature type="compositionally biased region" description="Basic and acidic residues" evidence="2">
    <location>
        <begin position="155"/>
        <end position="164"/>
    </location>
</feature>
<feature type="region of interest" description="Disordered" evidence="2">
    <location>
        <begin position="811"/>
        <end position="908"/>
    </location>
</feature>
<feature type="compositionally biased region" description="Polar residues" evidence="2">
    <location>
        <begin position="167"/>
        <end position="184"/>
    </location>
</feature>
<gene>
    <name evidence="3" type="ORF">MAC_04880</name>
</gene>
<feature type="compositionally biased region" description="Basic and acidic residues" evidence="2">
    <location>
        <begin position="278"/>
        <end position="289"/>
    </location>
</feature>
<proteinExistence type="predicted"/>
<keyword evidence="1" id="KW-0175">Coiled coil</keyword>
<dbReference type="eggNOG" id="ENOG502R2UZ">
    <property type="taxonomic scope" value="Eukaryota"/>
</dbReference>
<keyword evidence="4" id="KW-1185">Reference proteome</keyword>
<sequence>MSTYEVPRCLPDPGRSDSQVPAATLNKRQGLRPSREALGGPNCVARICSLRAAQSCTELRLDLELPAPDFWSLDVQCQTSALCVAVPCSSRSSWPIFDSQFRQPKDPGESNGQRLTSNVSLPPRLGGELATLSPSHPTPTASGVFSQPPESLFNDPHETHDHEPTSYPKQRQQHSTLLPTQQTLHHQDPDPVSRLSTPASSVQRSLRRTPRFESAPSPSPASTEPRQVHIAAASIGFSPSPVPFARTRPDSSVTGLSSSLFEDRARLHRNNSQDLEESLEKDISSDRPHSQHQSGPHSPPRRDRREPHPVVRVSRNTHSAILFALEEALRHPNPFTPDVVEESADMADLMAATSGLPATSDGNGAASTRRPSAGPAPTSSPSGIRGPRMIMQERAAREARQRAEAEQLALERSRAEQEARLLDETRRRNAERRSAGVAAGQPSGTEPQQLQQQHQSPPLGHGQAVQEATHGPRAPAAVPTAKTSAEQRIPAQFAPNATQQPTRSPTYVTSSGRPRAQQQASAAAEPTTQPTEPAKPRNSFPHAFERWETLSAHWEGLTSYWIRKLEQNKDDINRDPLSQQLARQVTDLSAAGANLFHAVVELQRLRASSERKFQRWFFETRAELERAQEVNGMLEKALERERRDRADAIRDAIDHERGTSKAQKQLTEMRKELRISKEEARRAWEELGRREQEERDRTLSLQSGHPTIVGGVQVVPMTHGGVSRQGTTTRETEAYQAEYPQSYGPEHSQAPPSATSPTTAGPSGTYYRPHEQGQSHARGRSGGSEGAFSEGEYIIDAAGNFVLDSRGQKIPFVAAPPSGASVSDPEADDYDTPATTNPPSGAHEPASTSEGEGRWTGAYSDPQDYSGQGYGAPGWETVPRHHHPTRLSDVIEEEDERSRTSASQSRGH</sequence>
<organism evidence="4">
    <name type="scientific">Metarhizium acridum (strain CQMa 102)</name>
    <dbReference type="NCBI Taxonomy" id="655827"/>
    <lineage>
        <taxon>Eukaryota</taxon>
        <taxon>Fungi</taxon>
        <taxon>Dikarya</taxon>
        <taxon>Ascomycota</taxon>
        <taxon>Pezizomycotina</taxon>
        <taxon>Sordariomycetes</taxon>
        <taxon>Hypocreomycetidae</taxon>
        <taxon>Hypocreales</taxon>
        <taxon>Clavicipitaceae</taxon>
        <taxon>Metarhizium</taxon>
    </lineage>
</organism>
<feature type="coiled-coil region" evidence="1">
    <location>
        <begin position="624"/>
        <end position="683"/>
    </location>
</feature>
<feature type="compositionally biased region" description="Low complexity" evidence="2">
    <location>
        <begin position="371"/>
        <end position="383"/>
    </location>
</feature>
<feature type="compositionally biased region" description="Polar residues" evidence="2">
    <location>
        <begin position="250"/>
        <end position="260"/>
    </location>
</feature>
<feature type="compositionally biased region" description="Low complexity" evidence="2">
    <location>
        <begin position="448"/>
        <end position="463"/>
    </location>
</feature>
<evidence type="ECO:0000313" key="4">
    <source>
        <dbReference type="Proteomes" id="UP000002499"/>
    </source>
</evidence>
<feature type="region of interest" description="Disordered" evidence="2">
    <location>
        <begin position="99"/>
        <end position="315"/>
    </location>
</feature>
<dbReference type="HOGENOM" id="CLU_007593_1_1_1"/>
<evidence type="ECO:0000256" key="1">
    <source>
        <dbReference type="SAM" id="Coils"/>
    </source>
</evidence>
<feature type="compositionally biased region" description="Polar residues" evidence="2">
    <location>
        <begin position="110"/>
        <end position="120"/>
    </location>
</feature>
<feature type="compositionally biased region" description="Low complexity" evidence="2">
    <location>
        <begin position="516"/>
        <end position="532"/>
    </location>
</feature>
<dbReference type="STRING" id="655827.E9E4T2"/>